<gene>
    <name evidence="2" type="ORF">EVI01_08740</name>
</gene>
<accession>A0A511J0J9</accession>
<dbReference type="Proteomes" id="UP000321830">
    <property type="component" value="Unassembled WGS sequence"/>
</dbReference>
<name>A0A511J0J9_9ENTE</name>
<protein>
    <submittedName>
        <fullName evidence="2">Uncharacterized protein</fullName>
    </submittedName>
</protein>
<dbReference type="EMBL" id="BJWF01000006">
    <property type="protein sequence ID" value="GEL91537.1"/>
    <property type="molecule type" value="Genomic_DNA"/>
</dbReference>
<dbReference type="AlphaFoldDB" id="A0A511J0J9"/>
<reference evidence="2 3" key="1">
    <citation type="submission" date="2019-07" db="EMBL/GenBank/DDBJ databases">
        <title>Whole genome shotgun sequence of Enterococcus villorum NBRC 100699.</title>
        <authorList>
            <person name="Hosoyama A."/>
            <person name="Uohara A."/>
            <person name="Ohji S."/>
            <person name="Ichikawa N."/>
        </authorList>
    </citation>
    <scope>NUCLEOTIDE SEQUENCE [LARGE SCALE GENOMIC DNA]</scope>
    <source>
        <strain evidence="2 3">NBRC 100699</strain>
    </source>
</reference>
<evidence type="ECO:0000313" key="3">
    <source>
        <dbReference type="Proteomes" id="UP000321830"/>
    </source>
</evidence>
<feature type="compositionally biased region" description="Polar residues" evidence="1">
    <location>
        <begin position="129"/>
        <end position="142"/>
    </location>
</feature>
<organism evidence="2 3">
    <name type="scientific">Enterococcus villorum</name>
    <dbReference type="NCBI Taxonomy" id="112904"/>
    <lineage>
        <taxon>Bacteria</taxon>
        <taxon>Bacillati</taxon>
        <taxon>Bacillota</taxon>
        <taxon>Bacilli</taxon>
        <taxon>Lactobacillales</taxon>
        <taxon>Enterococcaceae</taxon>
        <taxon>Enterococcus</taxon>
    </lineage>
</organism>
<evidence type="ECO:0000256" key="1">
    <source>
        <dbReference type="SAM" id="MobiDB-lite"/>
    </source>
</evidence>
<dbReference type="RefSeq" id="WP_010750178.1">
    <property type="nucleotide sequence ID" value="NZ_BJWF01000006.1"/>
</dbReference>
<evidence type="ECO:0000313" key="2">
    <source>
        <dbReference type="EMBL" id="GEL91537.1"/>
    </source>
</evidence>
<feature type="compositionally biased region" description="Polar residues" evidence="1">
    <location>
        <begin position="151"/>
        <end position="167"/>
    </location>
</feature>
<sequence>MEQSFQQKASYYDQLLRFTNKQLETLEEKITLNQATLQVRDFKEQTKIRATIIQDQEKQQKLVTEKTLILLILDTLSTVSTLMNNESKKTHWSYFFNSSSKELTKQQELLKTYEDSYTKLSQKLHITKSNHAQNQNSLQTRLKQMKPAEGSLSTSLNLHKSKSSQQR</sequence>
<comment type="caution">
    <text evidence="2">The sequence shown here is derived from an EMBL/GenBank/DDBJ whole genome shotgun (WGS) entry which is preliminary data.</text>
</comment>
<feature type="region of interest" description="Disordered" evidence="1">
    <location>
        <begin position="129"/>
        <end position="167"/>
    </location>
</feature>
<proteinExistence type="predicted"/>